<comment type="caution">
    <text evidence="2">The sequence shown here is derived from an EMBL/GenBank/DDBJ whole genome shotgun (WGS) entry which is preliminary data.</text>
</comment>
<reference evidence="2 3" key="1">
    <citation type="journal article" date="2018" name="Mol. Biol. Evol.">
        <title>Analysis of the draft genome of the red seaweed Gracilariopsis chorda provides insights into genome size evolution in Rhodophyta.</title>
        <authorList>
            <person name="Lee J."/>
            <person name="Yang E.C."/>
            <person name="Graf L."/>
            <person name="Yang J.H."/>
            <person name="Qiu H."/>
            <person name="Zel Zion U."/>
            <person name="Chan C.X."/>
            <person name="Stephens T.G."/>
            <person name="Weber A.P.M."/>
            <person name="Boo G.H."/>
            <person name="Boo S.M."/>
            <person name="Kim K.M."/>
            <person name="Shin Y."/>
            <person name="Jung M."/>
            <person name="Lee S.J."/>
            <person name="Yim H.S."/>
            <person name="Lee J.H."/>
            <person name="Bhattacharya D."/>
            <person name="Yoon H.S."/>
        </authorList>
    </citation>
    <scope>NUCLEOTIDE SEQUENCE [LARGE SCALE GENOMIC DNA]</scope>
    <source>
        <strain evidence="2 3">SKKU-2015</strain>
        <tissue evidence="2">Whole body</tissue>
    </source>
</reference>
<organism evidence="2 3">
    <name type="scientific">Gracilariopsis chorda</name>
    <dbReference type="NCBI Taxonomy" id="448386"/>
    <lineage>
        <taxon>Eukaryota</taxon>
        <taxon>Rhodophyta</taxon>
        <taxon>Florideophyceae</taxon>
        <taxon>Rhodymeniophycidae</taxon>
        <taxon>Gracilariales</taxon>
        <taxon>Gracilariaceae</taxon>
        <taxon>Gracilariopsis</taxon>
    </lineage>
</organism>
<name>A0A2V3IRR3_9FLOR</name>
<feature type="region of interest" description="Disordered" evidence="1">
    <location>
        <begin position="688"/>
        <end position="719"/>
    </location>
</feature>
<dbReference type="OrthoDB" id="2779at2759"/>
<accession>A0A2V3IRR3</accession>
<gene>
    <name evidence="2" type="ORF">BWQ96_05850</name>
</gene>
<protein>
    <submittedName>
        <fullName evidence="2">Uncharacterized protein</fullName>
    </submittedName>
</protein>
<feature type="region of interest" description="Disordered" evidence="1">
    <location>
        <begin position="7"/>
        <end position="28"/>
    </location>
</feature>
<dbReference type="PANTHER" id="PTHR47434">
    <property type="entry name" value="PROTEIN PTST HOMOLOG 3, CHLOROPLASTIC"/>
    <property type="match status" value="1"/>
</dbReference>
<sequence length="747" mass="85096">MHAYVQVASPPHALLQASSPPSTSRKPRGYWADKRNLSRELCQFAVQAGLSHDMPTAAQLLAAGRVDLCRAVQRHGGFAGNARRTGLSSVRRPRINHPLSFIKQQLPQLIQQNGLEPHVMPSAAHLRSLGRSDLIAAVVAAGGFLSVAAKLGLVPARLTNRKSLQLAPHERVHLQLSPQEQPSTSAKRKRRQKHYWNQWRNLEAELHTFSELHCNGYMPMQRQLLDANRSDLFNAVRLHGGMATVARRAALAPAPSYASKRPHGYWSDPAVLHAQLLTFTARNGYHGLMPTRRQLRKAGRADIAYAVEKHGGYSSIAADLHFVWHGPCSYWRVFRNVQRRLMAYMRSQQLRDVMPSVHRMHRDGRIDLVHGIATHGGIMVVAERIGLRVVYPRRKPEYWEKPANIQREVHSILRLQPLEARKFMPSSVALVQMGRADLAAAIRDHGGWVYYAQQLGLRFAFETRTQGFWQREENVVIEIRDYMQKRYGSWEHPGKEPEKETNNGDRSKNAMYIPAIDMLQRDGRSDIAFAIERYHDGIEEFAARNGFQVAEDVMHTMPVGELLRWHRFVPALRMWVATHGSNDIMPTKQDFIRTGRHDLRYATYAHGGTRTVAKRLHLSFIEKPVDLWLPGWLGLQAAKLGYVLSIADENLPESRSKLISRYERDLDSSVIGQYRRIMTTTVRRIVHDGSGGDIGRRRGPRASQRIGARKNANSESDQDSFWRMSKKELEKLRARYRHLPSDDIISI</sequence>
<keyword evidence="3" id="KW-1185">Reference proteome</keyword>
<dbReference type="EMBL" id="NBIV01000092">
    <property type="protein sequence ID" value="PXF44407.1"/>
    <property type="molecule type" value="Genomic_DNA"/>
</dbReference>
<dbReference type="AlphaFoldDB" id="A0A2V3IRR3"/>
<evidence type="ECO:0000313" key="2">
    <source>
        <dbReference type="EMBL" id="PXF44407.1"/>
    </source>
</evidence>
<proteinExistence type="predicted"/>
<evidence type="ECO:0000313" key="3">
    <source>
        <dbReference type="Proteomes" id="UP000247409"/>
    </source>
</evidence>
<evidence type="ECO:0000256" key="1">
    <source>
        <dbReference type="SAM" id="MobiDB-lite"/>
    </source>
</evidence>
<dbReference type="Proteomes" id="UP000247409">
    <property type="component" value="Unassembled WGS sequence"/>
</dbReference>